<dbReference type="Proteomes" id="UP000297385">
    <property type="component" value="Unassembled WGS sequence"/>
</dbReference>
<dbReference type="InterPro" id="IPR017482">
    <property type="entry name" value="Lambda-type_endonuclease"/>
</dbReference>
<dbReference type="NCBIfam" id="TIGR03033">
    <property type="entry name" value="phage_rel_nuc"/>
    <property type="match status" value="1"/>
</dbReference>
<proteinExistence type="predicted"/>
<dbReference type="GO" id="GO:0004519">
    <property type="term" value="F:endonuclease activity"/>
    <property type="evidence" value="ECO:0007669"/>
    <property type="project" value="UniProtKB-KW"/>
</dbReference>
<dbReference type="Pfam" id="PF09588">
    <property type="entry name" value="YqaJ"/>
    <property type="match status" value="1"/>
</dbReference>
<keyword evidence="2" id="KW-0255">Endonuclease</keyword>
<dbReference type="InterPro" id="IPR011335">
    <property type="entry name" value="Restrct_endonuc-II-like"/>
</dbReference>
<evidence type="ECO:0000259" key="1">
    <source>
        <dbReference type="Pfam" id="PF09588"/>
    </source>
</evidence>
<dbReference type="EMBL" id="SNVI01000001">
    <property type="protein sequence ID" value="TFE46419.1"/>
    <property type="molecule type" value="Genomic_DNA"/>
</dbReference>
<dbReference type="AlphaFoldDB" id="A0A4Y8N9L6"/>
<dbReference type="InterPro" id="IPR051703">
    <property type="entry name" value="NF-kappa-B_Signaling_Reg"/>
</dbReference>
<keyword evidence="2" id="KW-0378">Hydrolase</keyword>
<evidence type="ECO:0000313" key="2">
    <source>
        <dbReference type="EMBL" id="TFE46419.1"/>
    </source>
</evidence>
<sequence length="333" mass="36677">MSTAISADKPVKNRPALRLINTLNLDREDWLAVRKNGIGGSDAAAAVGLNPYKSMLELWLEKTGRDADLDKPDPNDTTHPVFWGTLLEPIVAAAYSQQTGNRVRKVNAVLRHPTVGFMLANLDREVVGAADVQILECKTAGEFGSRLWRNGVPEYVQLQVQHQLAVTGKQAAHVAVLLCGQKLEVHHIKRDDALIARLIELEARFWQYVESDTPPPADGSDSADRALRCLFPKDAGSTVDFSDDRSLSATFADLVTVRAEIEAREQLESELKQSIQQAMGDASRAVFETGEVSFKRSKDSSGIHLKKLLADHQELVSQYAITKPGSRRFLVSV</sequence>
<dbReference type="PANTHER" id="PTHR46609:SF6">
    <property type="entry name" value="EXONUCLEASE, PHAGE-TYPE_RECB, C-TERMINAL DOMAIN-CONTAINING PROTEIN-RELATED"/>
    <property type="match status" value="1"/>
</dbReference>
<feature type="domain" description="YqaJ viral recombinase" evidence="1">
    <location>
        <begin position="29"/>
        <end position="170"/>
    </location>
</feature>
<comment type="caution">
    <text evidence="2">The sequence shown here is derived from an EMBL/GenBank/DDBJ whole genome shotgun (WGS) entry which is preliminary data.</text>
</comment>
<dbReference type="InterPro" id="IPR019080">
    <property type="entry name" value="YqaJ_viral_recombinase"/>
</dbReference>
<keyword evidence="2" id="KW-0540">Nuclease</keyword>
<name>A0A4Y8N9L6_9BURK</name>
<dbReference type="InterPro" id="IPR011604">
    <property type="entry name" value="PDDEXK-like_dom_sf"/>
</dbReference>
<dbReference type="SUPFAM" id="SSF52980">
    <property type="entry name" value="Restriction endonuclease-like"/>
    <property type="match status" value="1"/>
</dbReference>
<dbReference type="PANTHER" id="PTHR46609">
    <property type="entry name" value="EXONUCLEASE, PHAGE-TYPE/RECB, C-TERMINAL DOMAIN-CONTAINING PROTEIN"/>
    <property type="match status" value="1"/>
</dbReference>
<organism evidence="2 3">
    <name type="scientific">Paraburkholderia dipogonis</name>
    <dbReference type="NCBI Taxonomy" id="1211383"/>
    <lineage>
        <taxon>Bacteria</taxon>
        <taxon>Pseudomonadati</taxon>
        <taxon>Pseudomonadota</taxon>
        <taxon>Betaproteobacteria</taxon>
        <taxon>Burkholderiales</taxon>
        <taxon>Burkholderiaceae</taxon>
        <taxon>Paraburkholderia</taxon>
    </lineage>
</organism>
<accession>A0A4Y8N9L6</accession>
<dbReference type="Gene3D" id="3.90.320.10">
    <property type="match status" value="1"/>
</dbReference>
<protein>
    <submittedName>
        <fullName evidence="2">Endonuclease</fullName>
    </submittedName>
</protein>
<gene>
    <name evidence="2" type="ORF">E2553_16120</name>
</gene>
<evidence type="ECO:0000313" key="3">
    <source>
        <dbReference type="Proteomes" id="UP000297385"/>
    </source>
</evidence>
<dbReference type="RefSeq" id="WP_134457892.1">
    <property type="nucleotide sequence ID" value="NZ_JBHMFL010000048.1"/>
</dbReference>
<dbReference type="GeneID" id="97308878"/>
<reference evidence="2 3" key="1">
    <citation type="submission" date="2019-03" db="EMBL/GenBank/DDBJ databases">
        <title>Complete Genome Sequence of Paraburkholderia dipogonis ICMP 19430T, a Nitrogen-fixing Symbiont of the South African Invasive Legume Dipogon lignosus in New Zealand.</title>
        <authorList>
            <person name="De Meyer S.E."/>
        </authorList>
    </citation>
    <scope>NUCLEOTIDE SEQUENCE [LARGE SCALE GENOMIC DNA]</scope>
    <source>
        <strain evidence="2 3">ICMP 19430</strain>
    </source>
</reference>